<evidence type="ECO:0008006" key="2">
    <source>
        <dbReference type="Google" id="ProtNLM"/>
    </source>
</evidence>
<gene>
    <name evidence="1" type="ORF">TRIP_B50319</name>
</gene>
<name>A0A653AH98_UNCDX</name>
<organism evidence="1">
    <name type="scientific">Uncultured Desulfatiglans sp</name>
    <dbReference type="NCBI Taxonomy" id="1748965"/>
    <lineage>
        <taxon>Bacteria</taxon>
        <taxon>Pseudomonadati</taxon>
        <taxon>Thermodesulfobacteriota</taxon>
        <taxon>Desulfobacteria</taxon>
        <taxon>Desulfatiglandales</taxon>
        <taxon>Desulfatiglandaceae</taxon>
        <taxon>Desulfatiglans</taxon>
        <taxon>environmental samples</taxon>
    </lineage>
</organism>
<dbReference type="InterPro" id="IPR012902">
    <property type="entry name" value="N_methyl_site"/>
</dbReference>
<proteinExistence type="predicted"/>
<dbReference type="EMBL" id="UPXX01000032">
    <property type="protein sequence ID" value="VBB47464.1"/>
    <property type="molecule type" value="Genomic_DNA"/>
</dbReference>
<dbReference type="PROSITE" id="PS00409">
    <property type="entry name" value="PROKAR_NTER_METHYL"/>
    <property type="match status" value="1"/>
</dbReference>
<evidence type="ECO:0000313" key="1">
    <source>
        <dbReference type="EMBL" id="VBB47464.1"/>
    </source>
</evidence>
<protein>
    <recommendedName>
        <fullName evidence="2">Type IV pilus modification protein PilV</fullName>
    </recommendedName>
</protein>
<reference evidence="1" key="1">
    <citation type="submission" date="2018-07" db="EMBL/GenBank/DDBJ databases">
        <authorList>
            <consortium name="Genoscope - CEA"/>
            <person name="William W."/>
        </authorList>
    </citation>
    <scope>NUCLEOTIDE SEQUENCE</scope>
    <source>
        <strain evidence="1">IK1</strain>
    </source>
</reference>
<accession>A0A653AH98</accession>
<sequence length="131" mass="14023">MAPPALTPSRMRGSGGMTLIEVLAATLVLSLGLLALASLQITAMRANAYARDLSQATAIAKTCMEELLAAPYSSLQKVTESRNANIRGFLARTAAEPLVPHTAGVLLTVNVTWRQGERTHSMKLQSLRRPP</sequence>
<dbReference type="AlphaFoldDB" id="A0A653AH98"/>